<reference evidence="1 2" key="1">
    <citation type="submission" date="2015-08" db="EMBL/GenBank/DDBJ databases">
        <title>Genome sequencing of Penicillium nordicum.</title>
        <authorList>
            <person name="Nguyen H.D."/>
            <person name="Seifert K.A."/>
        </authorList>
    </citation>
    <scope>NUCLEOTIDE SEQUENCE [LARGE SCALE GENOMIC DNA]</scope>
    <source>
        <strain evidence="1 2">DAOMC 185683</strain>
    </source>
</reference>
<dbReference type="Proteomes" id="UP000037696">
    <property type="component" value="Unassembled WGS sequence"/>
</dbReference>
<proteinExistence type="predicted"/>
<gene>
    <name evidence="1" type="ORF">ACN38_g11594</name>
</gene>
<evidence type="ECO:0000313" key="1">
    <source>
        <dbReference type="EMBL" id="KOS37620.1"/>
    </source>
</evidence>
<organism evidence="1 2">
    <name type="scientific">Penicillium nordicum</name>
    <dbReference type="NCBI Taxonomy" id="229535"/>
    <lineage>
        <taxon>Eukaryota</taxon>
        <taxon>Fungi</taxon>
        <taxon>Dikarya</taxon>
        <taxon>Ascomycota</taxon>
        <taxon>Pezizomycotina</taxon>
        <taxon>Eurotiomycetes</taxon>
        <taxon>Eurotiomycetidae</taxon>
        <taxon>Eurotiales</taxon>
        <taxon>Aspergillaceae</taxon>
        <taxon>Penicillium</taxon>
    </lineage>
</organism>
<accession>A0A0M8NZZ3</accession>
<name>A0A0M8NZZ3_9EURO</name>
<comment type="caution">
    <text evidence="1">The sequence shown here is derived from an EMBL/GenBank/DDBJ whole genome shotgun (WGS) entry which is preliminary data.</text>
</comment>
<sequence length="67" mass="7829">MALLSRCSRCQYLSFPIDILFWELNSLWTESNMESEPIKNFVNLFKGDIVLPSLAETRFGLNVTDKW</sequence>
<protein>
    <submittedName>
        <fullName evidence="1">Uncharacterized protein</fullName>
    </submittedName>
</protein>
<dbReference type="EMBL" id="LHQQ01000307">
    <property type="protein sequence ID" value="KOS37620.1"/>
    <property type="molecule type" value="Genomic_DNA"/>
</dbReference>
<evidence type="ECO:0000313" key="2">
    <source>
        <dbReference type="Proteomes" id="UP000037696"/>
    </source>
</evidence>
<keyword evidence="2" id="KW-1185">Reference proteome</keyword>
<dbReference type="AlphaFoldDB" id="A0A0M8NZZ3"/>